<dbReference type="GO" id="GO:0003677">
    <property type="term" value="F:DNA binding"/>
    <property type="evidence" value="ECO:0007669"/>
    <property type="project" value="UniProtKB-KW"/>
</dbReference>
<dbReference type="GO" id="GO:0045892">
    <property type="term" value="P:negative regulation of DNA-templated transcription"/>
    <property type="evidence" value="ECO:0007669"/>
    <property type="project" value="InterPro"/>
</dbReference>
<evidence type="ECO:0000313" key="5">
    <source>
        <dbReference type="EMBL" id="RKQ72212.1"/>
    </source>
</evidence>
<keyword evidence="2" id="KW-0805">Transcription regulation</keyword>
<dbReference type="Gene3D" id="1.10.4040.10">
    <property type="entry name" value="Penicillinase repressor domain"/>
    <property type="match status" value="1"/>
</dbReference>
<keyword evidence="4" id="KW-0804">Transcription</keyword>
<dbReference type="OrthoDB" id="9813558at2"/>
<evidence type="ECO:0000256" key="1">
    <source>
        <dbReference type="ARBA" id="ARBA00011046"/>
    </source>
</evidence>
<dbReference type="InterPro" id="IPR036390">
    <property type="entry name" value="WH_DNA-bd_sf"/>
</dbReference>
<evidence type="ECO:0000313" key="6">
    <source>
        <dbReference type="Proteomes" id="UP000282211"/>
    </source>
</evidence>
<dbReference type="PIRSF" id="PIRSF019455">
    <property type="entry name" value="CopR_AtkY"/>
    <property type="match status" value="1"/>
</dbReference>
<dbReference type="InterPro" id="IPR005650">
    <property type="entry name" value="BlaI_family"/>
</dbReference>
<name>A0A420WMR5_9PROT</name>
<comment type="similarity">
    <text evidence="1">Belongs to the BlaI transcriptional regulatory family.</text>
</comment>
<dbReference type="RefSeq" id="WP_121100222.1">
    <property type="nucleotide sequence ID" value="NZ_RBII01000001.1"/>
</dbReference>
<dbReference type="Gene3D" id="1.10.10.10">
    <property type="entry name" value="Winged helix-like DNA-binding domain superfamily/Winged helix DNA-binding domain"/>
    <property type="match status" value="1"/>
</dbReference>
<keyword evidence="6" id="KW-1185">Reference proteome</keyword>
<organism evidence="5 6">
    <name type="scientific">Litorimonas taeanensis</name>
    <dbReference type="NCBI Taxonomy" id="568099"/>
    <lineage>
        <taxon>Bacteria</taxon>
        <taxon>Pseudomonadati</taxon>
        <taxon>Pseudomonadota</taxon>
        <taxon>Alphaproteobacteria</taxon>
        <taxon>Maricaulales</taxon>
        <taxon>Robiginitomaculaceae</taxon>
    </lineage>
</organism>
<dbReference type="Proteomes" id="UP000282211">
    <property type="component" value="Unassembled WGS sequence"/>
</dbReference>
<dbReference type="Pfam" id="PF03965">
    <property type="entry name" value="Penicillinase_R"/>
    <property type="match status" value="1"/>
</dbReference>
<proteinExistence type="inferred from homology"/>
<comment type="caution">
    <text evidence="5">The sequence shown here is derived from an EMBL/GenBank/DDBJ whole genome shotgun (WGS) entry which is preliminary data.</text>
</comment>
<dbReference type="InterPro" id="IPR036388">
    <property type="entry name" value="WH-like_DNA-bd_sf"/>
</dbReference>
<sequence>MAVRISQSELYIMNVLWDKSPLAASDVFKALDNEKDWSSRTVKTLLSRLVEKGALSTEADGRRYLYAPLIQKETYATQAARSLTDRLFGGRAAPLVAHLAESEGLTDSDIEELEALLAKLKK</sequence>
<evidence type="ECO:0000256" key="4">
    <source>
        <dbReference type="ARBA" id="ARBA00023163"/>
    </source>
</evidence>
<evidence type="ECO:0000256" key="3">
    <source>
        <dbReference type="ARBA" id="ARBA00023125"/>
    </source>
</evidence>
<protein>
    <submittedName>
        <fullName evidence="5">Putative transcriptional regulator</fullName>
    </submittedName>
</protein>
<evidence type="ECO:0000256" key="2">
    <source>
        <dbReference type="ARBA" id="ARBA00023015"/>
    </source>
</evidence>
<dbReference type="InParanoid" id="A0A420WMR5"/>
<dbReference type="EMBL" id="RBII01000001">
    <property type="protein sequence ID" value="RKQ72212.1"/>
    <property type="molecule type" value="Genomic_DNA"/>
</dbReference>
<accession>A0A420WMR5</accession>
<keyword evidence="3" id="KW-0238">DNA-binding</keyword>
<gene>
    <name evidence="5" type="ORF">DES40_1551</name>
</gene>
<dbReference type="SUPFAM" id="SSF46785">
    <property type="entry name" value="Winged helix' DNA-binding domain"/>
    <property type="match status" value="1"/>
</dbReference>
<dbReference type="AlphaFoldDB" id="A0A420WMR5"/>
<reference evidence="5 6" key="1">
    <citation type="submission" date="2018-10" db="EMBL/GenBank/DDBJ databases">
        <title>Genomic Encyclopedia of Type Strains, Phase IV (KMG-IV): sequencing the most valuable type-strain genomes for metagenomic binning, comparative biology and taxonomic classification.</title>
        <authorList>
            <person name="Goeker M."/>
        </authorList>
    </citation>
    <scope>NUCLEOTIDE SEQUENCE [LARGE SCALE GENOMIC DNA]</scope>
    <source>
        <strain evidence="5 6">DSM 22008</strain>
    </source>
</reference>